<proteinExistence type="predicted"/>
<feature type="compositionally biased region" description="Gly residues" evidence="1">
    <location>
        <begin position="218"/>
        <end position="227"/>
    </location>
</feature>
<accession>A0A1H2C7D3</accession>
<feature type="region of interest" description="Disordered" evidence="1">
    <location>
        <begin position="218"/>
        <end position="254"/>
    </location>
</feature>
<evidence type="ECO:0000313" key="2">
    <source>
        <dbReference type="EMBL" id="SDT66435.1"/>
    </source>
</evidence>
<dbReference type="Proteomes" id="UP000198688">
    <property type="component" value="Chromosome I"/>
</dbReference>
<evidence type="ECO:0000256" key="1">
    <source>
        <dbReference type="SAM" id="MobiDB-lite"/>
    </source>
</evidence>
<dbReference type="STRING" id="113562.SAMN04489716_5349"/>
<reference evidence="2 3" key="1">
    <citation type="submission" date="2016-10" db="EMBL/GenBank/DDBJ databases">
        <authorList>
            <person name="de Groot N.N."/>
        </authorList>
    </citation>
    <scope>NUCLEOTIDE SEQUENCE [LARGE SCALE GENOMIC DNA]</scope>
    <source>
        <strain evidence="2 3">DSM 43941</strain>
    </source>
</reference>
<organism evidence="2 3">
    <name type="scientific">Actinoplanes derwentensis</name>
    <dbReference type="NCBI Taxonomy" id="113562"/>
    <lineage>
        <taxon>Bacteria</taxon>
        <taxon>Bacillati</taxon>
        <taxon>Actinomycetota</taxon>
        <taxon>Actinomycetes</taxon>
        <taxon>Micromonosporales</taxon>
        <taxon>Micromonosporaceae</taxon>
        <taxon>Actinoplanes</taxon>
    </lineage>
</organism>
<keyword evidence="3" id="KW-1185">Reference proteome</keyword>
<dbReference type="AlphaFoldDB" id="A0A1H2C7D3"/>
<sequence>MLEAASPSEVERGAAAFDEARRALRAIASRLDRAIGELDDAWSHSVSAVGERLEAPLRRTRELLHTLDEAELGRQLRITANGLAAGQARVRDLKVQRAGGADGPYDQQAQQILHDVANAYRDVGLTIGGQSPPPPVAVEEPSIGRALIEAARGDSGGLTLASSGSAPADLFRPAVPTLGLGQPGDPVSPPAAGGAAGSGAPMMPFMPPMGGGGMGGGMGGGPGGGGSLFDSSAAKRNGLQGDPSAWNSGQENGWNVLGRKEQRLEAAREDFRKDFDQEIKKAMRGDRDG</sequence>
<dbReference type="EMBL" id="LT629758">
    <property type="protein sequence ID" value="SDT66435.1"/>
    <property type="molecule type" value="Genomic_DNA"/>
</dbReference>
<protein>
    <submittedName>
        <fullName evidence="2">Uncharacterized protein</fullName>
    </submittedName>
</protein>
<gene>
    <name evidence="2" type="ORF">SAMN04489716_5349</name>
</gene>
<evidence type="ECO:0000313" key="3">
    <source>
        <dbReference type="Proteomes" id="UP000198688"/>
    </source>
</evidence>
<name>A0A1H2C7D3_9ACTN</name>